<proteinExistence type="predicted"/>
<dbReference type="EMBL" id="JOKQ01000004">
    <property type="protein sequence ID" value="KHN69893.1"/>
    <property type="molecule type" value="Genomic_DNA"/>
</dbReference>
<evidence type="ECO:0000256" key="1">
    <source>
        <dbReference type="SAM" id="Phobius"/>
    </source>
</evidence>
<evidence type="ECO:0000313" key="2">
    <source>
        <dbReference type="EMBL" id="KHN69893.1"/>
    </source>
</evidence>
<dbReference type="HOGENOM" id="CLU_778514_0_0_1"/>
<sequence>MRIQYVVFLNTGKTKVNQQVIGGRCLVLNSPWCSNGCDTVVRKEADTTFIESNEIVAKVKSGEIVYLESVYCVDENVKFIEISPVLDKHDFFVASRHMLSSMSNNQIHRSTEKIFALNKRRICSFVIPVILHVFRTQIILVLSKAPAYASDYVMQLSVVAQKGMSIKRTFGEFLKICCNIQKGLMLTGSPLVFVAGIYKMPISFYVFVLSSVYRGLMSLLVDAIQLFNNCSYNPLKKRTDSVMLNTDQIFMSVLVFSFCLLIMLNIMCFHVISVLLRMFLELLEFSKNFIDFVFVDTSQCSMYSLVILDSHPYVQLRYRDVSIWTKIIFAAKASLQTSEITKQNFITRLLFGIE</sequence>
<gene>
    <name evidence="2" type="ORF">M896_040880</name>
</gene>
<keyword evidence="1" id="KW-0472">Membrane</keyword>
<accession>A0A0B2UKK7</accession>
<keyword evidence="1" id="KW-0812">Transmembrane</keyword>
<dbReference type="Pfam" id="PF05024">
    <property type="entry name" value="Gpi1"/>
    <property type="match status" value="1"/>
</dbReference>
<name>A0A0B2UKK7_9MICR</name>
<dbReference type="GO" id="GO:0006506">
    <property type="term" value="P:GPI anchor biosynthetic process"/>
    <property type="evidence" value="ECO:0007669"/>
    <property type="project" value="InterPro"/>
</dbReference>
<feature type="transmembrane region" description="Helical" evidence="1">
    <location>
        <begin position="191"/>
        <end position="213"/>
    </location>
</feature>
<dbReference type="InParanoid" id="A0A0B2UKK7"/>
<dbReference type="AlphaFoldDB" id="A0A0B2UKK7"/>
<organism evidence="2 3">
    <name type="scientific">Ordospora colligata OC4</name>
    <dbReference type="NCBI Taxonomy" id="1354746"/>
    <lineage>
        <taxon>Eukaryota</taxon>
        <taxon>Fungi</taxon>
        <taxon>Fungi incertae sedis</taxon>
        <taxon>Microsporidia</taxon>
        <taxon>Ordosporidae</taxon>
        <taxon>Ordospora</taxon>
    </lineage>
</organism>
<feature type="transmembrane region" description="Helical" evidence="1">
    <location>
        <begin position="249"/>
        <end position="276"/>
    </location>
</feature>
<reference evidence="2 3" key="1">
    <citation type="journal article" date="2014" name="MBio">
        <title>The Ordospora colligata genome; evolution of extreme reduction in microsporidia and host-to-parasite horizontal gene transfer.</title>
        <authorList>
            <person name="Pombert J.-F."/>
            <person name="Haag K.L."/>
            <person name="Beidas S."/>
            <person name="Ebert D."/>
            <person name="Keeling P.J."/>
        </authorList>
    </citation>
    <scope>NUCLEOTIDE SEQUENCE [LARGE SCALE GENOMIC DNA]</scope>
    <source>
        <strain evidence="2 3">OC4</strain>
    </source>
</reference>
<dbReference type="RefSeq" id="XP_014563935.1">
    <property type="nucleotide sequence ID" value="XM_014708449.1"/>
</dbReference>
<keyword evidence="3" id="KW-1185">Reference proteome</keyword>
<dbReference type="VEuPathDB" id="MicrosporidiaDB:M896_040880"/>
<comment type="caution">
    <text evidence="2">The sequence shown here is derived from an EMBL/GenBank/DDBJ whole genome shotgun (WGS) entry which is preliminary data.</text>
</comment>
<dbReference type="OrthoDB" id="2195292at2759"/>
<dbReference type="GeneID" id="26261527"/>
<protein>
    <submittedName>
        <fullName evidence="2">Uncharacterized protein</fullName>
    </submittedName>
</protein>
<dbReference type="GO" id="GO:0016020">
    <property type="term" value="C:membrane"/>
    <property type="evidence" value="ECO:0007669"/>
    <property type="project" value="InterPro"/>
</dbReference>
<dbReference type="InterPro" id="IPR007720">
    <property type="entry name" value="PigQ/GPI1"/>
</dbReference>
<dbReference type="Proteomes" id="UP000031056">
    <property type="component" value="Unassembled WGS sequence"/>
</dbReference>
<keyword evidence="1" id="KW-1133">Transmembrane helix</keyword>
<evidence type="ECO:0000313" key="3">
    <source>
        <dbReference type="Proteomes" id="UP000031056"/>
    </source>
</evidence>